<feature type="transmembrane region" description="Helical" evidence="5">
    <location>
        <begin position="106"/>
        <end position="125"/>
    </location>
</feature>
<evidence type="ECO:0000256" key="4">
    <source>
        <dbReference type="ARBA" id="ARBA00023136"/>
    </source>
</evidence>
<dbReference type="PANTHER" id="PTHR23514">
    <property type="entry name" value="BYPASS OF STOP CODON PROTEIN 6"/>
    <property type="match status" value="1"/>
</dbReference>
<feature type="transmembrane region" description="Helical" evidence="5">
    <location>
        <begin position="363"/>
        <end position="382"/>
    </location>
</feature>
<reference evidence="7" key="1">
    <citation type="submission" date="2016-10" db="EMBL/GenBank/DDBJ databases">
        <authorList>
            <person name="Varghese N."/>
            <person name="Submissions S."/>
        </authorList>
    </citation>
    <scope>NUCLEOTIDE SEQUENCE [LARGE SCALE GENOMIC DNA]</scope>
    <source>
        <strain evidence="7">Gh-105</strain>
    </source>
</reference>
<dbReference type="PANTHER" id="PTHR23514:SF13">
    <property type="entry name" value="INNER MEMBRANE PROTEIN YBJJ"/>
    <property type="match status" value="1"/>
</dbReference>
<dbReference type="EMBL" id="FOPM01000030">
    <property type="protein sequence ID" value="SFH07210.1"/>
    <property type="molecule type" value="Genomic_DNA"/>
</dbReference>
<dbReference type="InterPro" id="IPR036259">
    <property type="entry name" value="MFS_trans_sf"/>
</dbReference>
<keyword evidence="7" id="KW-1185">Reference proteome</keyword>
<dbReference type="GO" id="GO:0016020">
    <property type="term" value="C:membrane"/>
    <property type="evidence" value="ECO:0007669"/>
    <property type="project" value="UniProtKB-SubCell"/>
</dbReference>
<feature type="transmembrane region" description="Helical" evidence="5">
    <location>
        <begin position="23"/>
        <end position="43"/>
    </location>
</feature>
<dbReference type="Gene3D" id="1.20.1250.20">
    <property type="entry name" value="MFS general substrate transporter like domains"/>
    <property type="match status" value="2"/>
</dbReference>
<feature type="transmembrane region" description="Helical" evidence="5">
    <location>
        <begin position="171"/>
        <end position="192"/>
    </location>
</feature>
<comment type="subcellular location">
    <subcellularLocation>
        <location evidence="1">Membrane</location>
        <topology evidence="1">Multi-pass membrane protein</topology>
    </subcellularLocation>
</comment>
<dbReference type="SUPFAM" id="SSF103473">
    <property type="entry name" value="MFS general substrate transporter"/>
    <property type="match status" value="1"/>
</dbReference>
<feature type="transmembrane region" description="Helical" evidence="5">
    <location>
        <begin position="275"/>
        <end position="294"/>
    </location>
</feature>
<gene>
    <name evidence="6" type="ORF">SAMN05192565_13026</name>
</gene>
<dbReference type="RefSeq" id="WP_091974899.1">
    <property type="nucleotide sequence ID" value="NZ_FOPM01000030.1"/>
</dbReference>
<evidence type="ECO:0000313" key="7">
    <source>
        <dbReference type="Proteomes" id="UP000199229"/>
    </source>
</evidence>
<feature type="transmembrane region" description="Helical" evidence="5">
    <location>
        <begin position="300"/>
        <end position="319"/>
    </location>
</feature>
<accession>A0A1I2X0Y6</accession>
<keyword evidence="3 5" id="KW-1133">Transmembrane helix</keyword>
<feature type="transmembrane region" description="Helical" evidence="5">
    <location>
        <begin position="331"/>
        <end position="357"/>
    </location>
</feature>
<evidence type="ECO:0000256" key="3">
    <source>
        <dbReference type="ARBA" id="ARBA00022989"/>
    </source>
</evidence>
<dbReference type="AlphaFoldDB" id="A0A1I2X0Y6"/>
<proteinExistence type="predicted"/>
<name>A0A1I2X0Y6_9HYPH</name>
<dbReference type="STRING" id="582675.SAMN05192565_13026"/>
<protein>
    <submittedName>
        <fullName evidence="6">Predicted arabinose efflux permease, MFS family</fullName>
    </submittedName>
</protein>
<dbReference type="Proteomes" id="UP000199229">
    <property type="component" value="Unassembled WGS sequence"/>
</dbReference>
<feature type="transmembrane region" description="Helical" evidence="5">
    <location>
        <begin position="204"/>
        <end position="222"/>
    </location>
</feature>
<dbReference type="CDD" id="cd17393">
    <property type="entry name" value="MFS_MosC_like"/>
    <property type="match status" value="1"/>
</dbReference>
<keyword evidence="2 5" id="KW-0812">Transmembrane</keyword>
<evidence type="ECO:0000256" key="2">
    <source>
        <dbReference type="ARBA" id="ARBA00022692"/>
    </source>
</evidence>
<organism evidence="6 7">
    <name type="scientific">Methylobacterium gossipiicola</name>
    <dbReference type="NCBI Taxonomy" id="582675"/>
    <lineage>
        <taxon>Bacteria</taxon>
        <taxon>Pseudomonadati</taxon>
        <taxon>Pseudomonadota</taxon>
        <taxon>Alphaproteobacteria</taxon>
        <taxon>Hyphomicrobiales</taxon>
        <taxon>Methylobacteriaceae</taxon>
        <taxon>Methylobacterium</taxon>
    </lineage>
</organism>
<feature type="transmembrane region" description="Helical" evidence="5">
    <location>
        <begin position="55"/>
        <end position="75"/>
    </location>
</feature>
<dbReference type="OrthoDB" id="9810941at2"/>
<feature type="transmembrane region" description="Helical" evidence="5">
    <location>
        <begin position="82"/>
        <end position="100"/>
    </location>
</feature>
<dbReference type="InterPro" id="IPR051788">
    <property type="entry name" value="MFS_Transporter"/>
</dbReference>
<keyword evidence="4 5" id="KW-0472">Membrane</keyword>
<evidence type="ECO:0000256" key="1">
    <source>
        <dbReference type="ARBA" id="ARBA00004141"/>
    </source>
</evidence>
<sequence>MTTQDFENAARTVSTVEIRSTRLLFLIVGFGVAAWAPLVPFVAARAGLDAANLGGLLLCLGIGSLAAMPVAGALAGRWGARTVLAACVAAVCAALAALSASGSIPVLALALFGLGAGLGGLDCLMNIQAVAVERQAGRPMMSGFHGLYSLGCIVGAAGVSALLGLGLTPPTATLCVAAGIVAAFAGALPGLLSAEARGGPAFAIPRGPVLGIGLLCFVVFLTEGAALDWSAVFLARERGVELSRAGLGYAAFSLTMTVGRLAGDALVRRVGRVRIVGFGALMAAAALGIVVLVPGWGAALLGYALVGAGCANIVPVLFTAAARQGAMPERLAIPAVTTLGYAGVLTGPAAIGFVAHATSLDTAFLVIALMLLGVAACGRRIAFRTG</sequence>
<feature type="transmembrane region" description="Helical" evidence="5">
    <location>
        <begin position="242"/>
        <end position="263"/>
    </location>
</feature>
<feature type="transmembrane region" description="Helical" evidence="5">
    <location>
        <begin position="146"/>
        <end position="165"/>
    </location>
</feature>
<evidence type="ECO:0000256" key="5">
    <source>
        <dbReference type="SAM" id="Phobius"/>
    </source>
</evidence>
<evidence type="ECO:0000313" key="6">
    <source>
        <dbReference type="EMBL" id="SFH07210.1"/>
    </source>
</evidence>